<comment type="similarity">
    <text evidence="3">In the C-terminal section; belongs to the protein kinase superfamily. Ser/Thr protein kinase family.</text>
</comment>
<dbReference type="GO" id="GO:0002229">
    <property type="term" value="P:defense response to oomycetes"/>
    <property type="evidence" value="ECO:0007669"/>
    <property type="project" value="UniProtKB-ARBA"/>
</dbReference>
<evidence type="ECO:0000256" key="13">
    <source>
        <dbReference type="ARBA" id="ARBA00023170"/>
    </source>
</evidence>
<evidence type="ECO:0000256" key="8">
    <source>
        <dbReference type="ARBA" id="ARBA00022741"/>
    </source>
</evidence>
<dbReference type="PROSITE" id="PS00107">
    <property type="entry name" value="PROTEIN_KINASE_ATP"/>
    <property type="match status" value="1"/>
</dbReference>
<evidence type="ECO:0000256" key="18">
    <source>
        <dbReference type="SAM" id="SignalP"/>
    </source>
</evidence>
<evidence type="ECO:0000256" key="6">
    <source>
        <dbReference type="ARBA" id="ARBA00022692"/>
    </source>
</evidence>
<dbReference type="PROSITE" id="PS50011">
    <property type="entry name" value="PROTEIN_KINASE_DOM"/>
    <property type="match status" value="1"/>
</dbReference>
<dbReference type="HOGENOM" id="CLU_000288_21_4_1"/>
<gene>
    <name evidence="20" type="primary">OSJNBa0042F15.6</name>
</gene>
<dbReference type="Gene3D" id="3.30.200.20">
    <property type="entry name" value="Phosphorylase Kinase, domain 1"/>
    <property type="match status" value="1"/>
</dbReference>
<dbReference type="InterPro" id="IPR008271">
    <property type="entry name" value="Ser/Thr_kinase_AS"/>
</dbReference>
<proteinExistence type="inferred from homology"/>
<evidence type="ECO:0000256" key="2">
    <source>
        <dbReference type="ARBA" id="ARBA00008536"/>
    </source>
</evidence>
<evidence type="ECO:0000313" key="20">
    <source>
        <dbReference type="EMBL" id="AAS98484.1"/>
    </source>
</evidence>
<evidence type="ECO:0000313" key="21">
    <source>
        <dbReference type="Proteomes" id="UP000000763"/>
    </source>
</evidence>
<feature type="region of interest" description="Disordered" evidence="16">
    <location>
        <begin position="453"/>
        <end position="477"/>
    </location>
</feature>
<dbReference type="EMBL" id="AC145396">
    <property type="protein sequence ID" value="AAS98484.1"/>
    <property type="molecule type" value="Genomic_DNA"/>
</dbReference>
<dbReference type="InterPro" id="IPR050528">
    <property type="entry name" value="L-type_Lectin-RKs"/>
</dbReference>
<evidence type="ECO:0000256" key="15">
    <source>
        <dbReference type="PROSITE-ProRule" id="PRU10141"/>
    </source>
</evidence>
<feature type="transmembrane region" description="Helical" evidence="17">
    <location>
        <begin position="90"/>
        <end position="113"/>
    </location>
</feature>
<evidence type="ECO:0000256" key="3">
    <source>
        <dbReference type="ARBA" id="ARBA00010217"/>
    </source>
</evidence>
<dbReference type="Proteomes" id="UP000000763">
    <property type="component" value="Chromosome 5"/>
</dbReference>
<keyword evidence="7 18" id="KW-0732">Signal</keyword>
<evidence type="ECO:0000256" key="9">
    <source>
        <dbReference type="ARBA" id="ARBA00022777"/>
    </source>
</evidence>
<accession>Q75GA9</accession>
<feature type="signal peptide" evidence="18">
    <location>
        <begin position="1"/>
        <end position="24"/>
    </location>
</feature>
<feature type="compositionally biased region" description="Polar residues" evidence="16">
    <location>
        <begin position="63"/>
        <end position="74"/>
    </location>
</feature>
<sequence>MALHLQYVAVLLSVLTLFLATSDAVLNCSTTAGNNSSTFTVDPRRKSQNNVYQTPSPSSSPPRSNNQAPFVPAGNQQGSGFNTKSFSTKVVAGSITAAIAVVAGVVVLLVCFMRKRARFNHHRLNRKTEILIEMPMEEEVHNTRRFSYAHLLAATENFSDSRKIGQGAFGAVYKAQLMNWTTPVAVKRIMRVADHERAARDYDNEIKVISKLSHPNLVPFVGSCDENGELLLVYELIHNGTLDYHLHYANTILSWSRRYKIALGMASALNYMHGNHPRVLHRDIKPGNVMLDEEFNAKVGDFGLVRQVPIDKTSCPMTIFGSSRYIDPQYCSTGCISPASDIYGFGVVLLEIASGEIPQCLKGNGLVEKFRRLYYSNSLLDAVDRRLNGDFDEEQMKRVILIGLLCVQFDRHMRPSSKEVLGYLEGTYLGEGKETEPRSQGCFTCKVSDNGSPKEKESAMATIGRSRRRQCRSPSMGHESWGFLRGFGRGDETMVVARQLGPAWSTKAGTAVHRARSRAPVGMAAFPSIGCTNREVVKTSFDRHGEKIIERELDREGDGSLAIGGILFLGWIGTGMESEEWRCVWERSREGARHFEGVDTSLPCVEHCQRPRSLSLSLSAGRLEEMDREWASPSGCQVGLGRCKLDG</sequence>
<dbReference type="GO" id="GO:0005524">
    <property type="term" value="F:ATP binding"/>
    <property type="evidence" value="ECO:0007669"/>
    <property type="project" value="UniProtKB-UniRule"/>
</dbReference>
<dbReference type="InterPro" id="IPR017441">
    <property type="entry name" value="Protein_kinase_ATP_BS"/>
</dbReference>
<evidence type="ECO:0000259" key="19">
    <source>
        <dbReference type="PROSITE" id="PS50011"/>
    </source>
</evidence>
<reference evidence="21" key="2">
    <citation type="journal article" date="2008" name="Nucleic Acids Res.">
        <title>The rice annotation project database (RAP-DB): 2008 update.</title>
        <authorList>
            <consortium name="The rice annotation project (RAP)"/>
        </authorList>
    </citation>
    <scope>GENOME REANNOTATION</scope>
    <source>
        <strain evidence="21">cv. Nipponbare</strain>
    </source>
</reference>
<evidence type="ECO:0000256" key="14">
    <source>
        <dbReference type="ARBA" id="ARBA00023180"/>
    </source>
</evidence>
<evidence type="ECO:0000256" key="10">
    <source>
        <dbReference type="ARBA" id="ARBA00022840"/>
    </source>
</evidence>
<dbReference type="SUPFAM" id="SSF56112">
    <property type="entry name" value="Protein kinase-like (PK-like)"/>
    <property type="match status" value="1"/>
</dbReference>
<name>Q75GA9_ORYSJ</name>
<feature type="chain" id="PRO_5004285474" description="Protein kinase domain-containing protein" evidence="18">
    <location>
        <begin position="25"/>
        <end position="647"/>
    </location>
</feature>
<feature type="region of interest" description="Disordered" evidence="16">
    <location>
        <begin position="35"/>
        <end position="74"/>
    </location>
</feature>
<feature type="binding site" evidence="15">
    <location>
        <position position="187"/>
    </location>
    <ligand>
        <name>ATP</name>
        <dbReference type="ChEBI" id="CHEBI:30616"/>
    </ligand>
</feature>
<keyword evidence="14" id="KW-0325">Glycoprotein</keyword>
<protein>
    <recommendedName>
        <fullName evidence="19">Protein kinase domain-containing protein</fullName>
    </recommendedName>
</protein>
<evidence type="ECO:0000256" key="12">
    <source>
        <dbReference type="ARBA" id="ARBA00023136"/>
    </source>
</evidence>
<keyword evidence="9" id="KW-0418">Kinase</keyword>
<evidence type="ECO:0000256" key="4">
    <source>
        <dbReference type="ARBA" id="ARBA00022475"/>
    </source>
</evidence>
<keyword evidence="13" id="KW-0675">Receptor</keyword>
<keyword evidence="10 15" id="KW-0067">ATP-binding</keyword>
<dbReference type="SMART" id="SM00220">
    <property type="entry name" value="S_TKc"/>
    <property type="match status" value="1"/>
</dbReference>
<evidence type="ECO:0000256" key="5">
    <source>
        <dbReference type="ARBA" id="ARBA00022679"/>
    </source>
</evidence>
<keyword evidence="11 17" id="KW-1133">Transmembrane helix</keyword>
<organism evidence="20 21">
    <name type="scientific">Oryza sativa subsp. japonica</name>
    <name type="common">Rice</name>
    <dbReference type="NCBI Taxonomy" id="39947"/>
    <lineage>
        <taxon>Eukaryota</taxon>
        <taxon>Viridiplantae</taxon>
        <taxon>Streptophyta</taxon>
        <taxon>Embryophyta</taxon>
        <taxon>Tracheophyta</taxon>
        <taxon>Spermatophyta</taxon>
        <taxon>Magnoliopsida</taxon>
        <taxon>Liliopsida</taxon>
        <taxon>Poales</taxon>
        <taxon>Poaceae</taxon>
        <taxon>BOP clade</taxon>
        <taxon>Oryzoideae</taxon>
        <taxon>Oryzeae</taxon>
        <taxon>Oryzinae</taxon>
        <taxon>Oryza</taxon>
        <taxon>Oryza sativa</taxon>
    </lineage>
</organism>
<feature type="domain" description="Protein kinase" evidence="19">
    <location>
        <begin position="158"/>
        <end position="429"/>
    </location>
</feature>
<dbReference type="PANTHER" id="PTHR27007">
    <property type="match status" value="1"/>
</dbReference>
<dbReference type="Gene3D" id="1.10.510.10">
    <property type="entry name" value="Transferase(Phosphotransferase) domain 1"/>
    <property type="match status" value="1"/>
</dbReference>
<dbReference type="Pfam" id="PF00069">
    <property type="entry name" value="Pkinase"/>
    <property type="match status" value="1"/>
</dbReference>
<evidence type="ECO:0000256" key="7">
    <source>
        <dbReference type="ARBA" id="ARBA00022729"/>
    </source>
</evidence>
<reference evidence="21" key="1">
    <citation type="journal article" date="2005" name="Nature">
        <title>The map-based sequence of the rice genome.</title>
        <authorList>
            <consortium name="International rice genome sequencing project (IRGSP)"/>
            <person name="Matsumoto T."/>
            <person name="Wu J."/>
            <person name="Kanamori H."/>
            <person name="Katayose Y."/>
            <person name="Fujisawa M."/>
            <person name="Namiki N."/>
            <person name="Mizuno H."/>
            <person name="Yamamoto K."/>
            <person name="Antonio B.A."/>
            <person name="Baba T."/>
            <person name="Sakata K."/>
            <person name="Nagamura Y."/>
            <person name="Aoki H."/>
            <person name="Arikawa K."/>
            <person name="Arita K."/>
            <person name="Bito T."/>
            <person name="Chiden Y."/>
            <person name="Fujitsuka N."/>
            <person name="Fukunaka R."/>
            <person name="Hamada M."/>
            <person name="Harada C."/>
            <person name="Hayashi A."/>
            <person name="Hijishita S."/>
            <person name="Honda M."/>
            <person name="Hosokawa S."/>
            <person name="Ichikawa Y."/>
            <person name="Idonuma A."/>
            <person name="Iijima M."/>
            <person name="Ikeda M."/>
            <person name="Ikeno M."/>
            <person name="Ito K."/>
            <person name="Ito S."/>
            <person name="Ito T."/>
            <person name="Ito Y."/>
            <person name="Ito Y."/>
            <person name="Iwabuchi A."/>
            <person name="Kamiya K."/>
            <person name="Karasawa W."/>
            <person name="Kurita K."/>
            <person name="Katagiri S."/>
            <person name="Kikuta A."/>
            <person name="Kobayashi H."/>
            <person name="Kobayashi N."/>
            <person name="Machita K."/>
            <person name="Maehara T."/>
            <person name="Masukawa M."/>
            <person name="Mizubayashi T."/>
            <person name="Mukai Y."/>
            <person name="Nagasaki H."/>
            <person name="Nagata Y."/>
            <person name="Naito S."/>
            <person name="Nakashima M."/>
            <person name="Nakama Y."/>
            <person name="Nakamichi Y."/>
            <person name="Nakamura M."/>
            <person name="Meguro A."/>
            <person name="Negishi M."/>
            <person name="Ohta I."/>
            <person name="Ohta T."/>
            <person name="Okamoto M."/>
            <person name="Ono N."/>
            <person name="Saji S."/>
            <person name="Sakaguchi M."/>
            <person name="Sakai K."/>
            <person name="Shibata M."/>
            <person name="Shimokawa T."/>
            <person name="Song J."/>
            <person name="Takazaki Y."/>
            <person name="Terasawa K."/>
            <person name="Tsugane M."/>
            <person name="Tsuji K."/>
            <person name="Ueda S."/>
            <person name="Waki K."/>
            <person name="Yamagata H."/>
            <person name="Yamamoto M."/>
            <person name="Yamamoto S."/>
            <person name="Yamane H."/>
            <person name="Yoshiki S."/>
            <person name="Yoshihara R."/>
            <person name="Yukawa K."/>
            <person name="Zhong H."/>
            <person name="Yano M."/>
            <person name="Yuan Q."/>
            <person name="Ouyang S."/>
            <person name="Liu J."/>
            <person name="Jones K.M."/>
            <person name="Gansberger K."/>
            <person name="Moffat K."/>
            <person name="Hill J."/>
            <person name="Bera J."/>
            <person name="Fadrosh D."/>
            <person name="Jin S."/>
            <person name="Johri S."/>
            <person name="Kim M."/>
            <person name="Overton L."/>
            <person name="Reardon M."/>
            <person name="Tsitrin T."/>
            <person name="Vuong H."/>
            <person name="Weaver B."/>
            <person name="Ciecko A."/>
            <person name="Tallon L."/>
            <person name="Jackson J."/>
            <person name="Pai G."/>
            <person name="Aken S.V."/>
            <person name="Utterback T."/>
            <person name="Reidmuller S."/>
            <person name="Feldblyum T."/>
            <person name="Hsiao J."/>
            <person name="Zismann V."/>
            <person name="Iobst S."/>
            <person name="de Vazeille A.R."/>
            <person name="Buell C.R."/>
            <person name="Ying K."/>
            <person name="Li Y."/>
            <person name="Lu T."/>
            <person name="Huang Y."/>
            <person name="Zhao Q."/>
            <person name="Feng Q."/>
            <person name="Zhang L."/>
            <person name="Zhu J."/>
            <person name="Weng Q."/>
            <person name="Mu J."/>
            <person name="Lu Y."/>
            <person name="Fan D."/>
            <person name="Liu Y."/>
            <person name="Guan J."/>
            <person name="Zhang Y."/>
            <person name="Yu S."/>
            <person name="Liu X."/>
            <person name="Zhang Y."/>
            <person name="Hong G."/>
            <person name="Han B."/>
            <person name="Choisne N."/>
            <person name="Demange N."/>
            <person name="Orjeda G."/>
            <person name="Samain S."/>
            <person name="Cattolico L."/>
            <person name="Pelletier E."/>
            <person name="Couloux A."/>
            <person name="Segurens B."/>
            <person name="Wincker P."/>
            <person name="D'Hont A."/>
            <person name="Scarpelli C."/>
            <person name="Weissenbach J."/>
            <person name="Salanoubat M."/>
            <person name="Quetier F."/>
            <person name="Yu Y."/>
            <person name="Kim H.R."/>
            <person name="Rambo T."/>
            <person name="Currie J."/>
            <person name="Collura K."/>
            <person name="Luo M."/>
            <person name="Yang T."/>
            <person name="Ammiraju J.S.S."/>
            <person name="Engler F."/>
            <person name="Soderlund C."/>
            <person name="Wing R.A."/>
            <person name="Palmer L.E."/>
            <person name="de la Bastide M."/>
            <person name="Spiegel L."/>
            <person name="Nascimento L."/>
            <person name="Zutavern T."/>
            <person name="O'Shaughnessy A."/>
            <person name="Dike S."/>
            <person name="Dedhia N."/>
            <person name="Preston R."/>
            <person name="Balija V."/>
            <person name="McCombie W.R."/>
            <person name="Chow T."/>
            <person name="Chen H."/>
            <person name="Chung M."/>
            <person name="Chen C."/>
            <person name="Shaw J."/>
            <person name="Wu H."/>
            <person name="Hsiao K."/>
            <person name="Chao Y."/>
            <person name="Chu M."/>
            <person name="Cheng C."/>
            <person name="Hour A."/>
            <person name="Lee P."/>
            <person name="Lin S."/>
            <person name="Lin Y."/>
            <person name="Liou J."/>
            <person name="Liu S."/>
            <person name="Hsing Y."/>
            <person name="Raghuvanshi S."/>
            <person name="Mohanty A."/>
            <person name="Bharti A.K."/>
            <person name="Gaur A."/>
            <person name="Gupta V."/>
            <person name="Kumar D."/>
            <person name="Ravi V."/>
            <person name="Vij S."/>
            <person name="Kapur A."/>
            <person name="Khurana P."/>
            <person name="Khurana P."/>
            <person name="Khurana J.P."/>
            <person name="Tyagi A.K."/>
            <person name="Gaikwad K."/>
            <person name="Singh A."/>
            <person name="Dalal V."/>
            <person name="Srivastava S."/>
            <person name="Dixit A."/>
            <person name="Pal A.K."/>
            <person name="Ghazi I.A."/>
            <person name="Yadav M."/>
            <person name="Pandit A."/>
            <person name="Bhargava A."/>
            <person name="Sureshbabu K."/>
            <person name="Batra K."/>
            <person name="Sharma T.R."/>
            <person name="Mohapatra T."/>
            <person name="Singh N.K."/>
            <person name="Messing J."/>
            <person name="Nelson A.B."/>
            <person name="Fuks G."/>
            <person name="Kavchok S."/>
            <person name="Keizer G."/>
            <person name="Linton E."/>
            <person name="Llaca V."/>
            <person name="Song R."/>
            <person name="Tanyolac B."/>
            <person name="Young S."/>
            <person name="Ho-Il K."/>
            <person name="Hahn J.H."/>
            <person name="Sangsakoo G."/>
            <person name="Vanavichit A."/>
            <person name="de Mattos Luiz.A.T."/>
            <person name="Zimmer P.D."/>
            <person name="Malone G."/>
            <person name="Dellagostin O."/>
            <person name="de Oliveira A.C."/>
            <person name="Bevan M."/>
            <person name="Bancroft I."/>
            <person name="Minx P."/>
            <person name="Cordum H."/>
            <person name="Wilson R."/>
            <person name="Cheng Z."/>
            <person name="Jin W."/>
            <person name="Jiang J."/>
            <person name="Leong S.A."/>
            <person name="Iwama H."/>
            <person name="Gojobori T."/>
            <person name="Itoh T."/>
            <person name="Niimura Y."/>
            <person name="Fujii Y."/>
            <person name="Habara T."/>
            <person name="Sakai H."/>
            <person name="Sato Y."/>
            <person name="Wilson G."/>
            <person name="Kumar K."/>
            <person name="McCouch S."/>
            <person name="Juretic N."/>
            <person name="Hoen D."/>
            <person name="Wright S."/>
            <person name="Bruskiewich R."/>
            <person name="Bureau T."/>
            <person name="Miyao A."/>
            <person name="Hirochika H."/>
            <person name="Nishikawa T."/>
            <person name="Kadowaki K."/>
            <person name="Sugiura M."/>
            <person name="Burr B."/>
            <person name="Sasaki T."/>
        </authorList>
    </citation>
    <scope>NUCLEOTIDE SEQUENCE [LARGE SCALE GENOMIC DNA]</scope>
    <source>
        <strain evidence="21">cv. Nipponbare</strain>
    </source>
</reference>
<keyword evidence="5" id="KW-0808">Transferase</keyword>
<dbReference type="InterPro" id="IPR000719">
    <property type="entry name" value="Prot_kinase_dom"/>
</dbReference>
<keyword evidence="4" id="KW-1003">Cell membrane</keyword>
<dbReference type="PROSITE" id="PS00108">
    <property type="entry name" value="PROTEIN_KINASE_ST"/>
    <property type="match status" value="1"/>
</dbReference>
<comment type="subcellular location">
    <subcellularLocation>
        <location evidence="1">Cell membrane</location>
        <topology evidence="1">Single-pass type I membrane protein</topology>
    </subcellularLocation>
</comment>
<evidence type="ECO:0000256" key="11">
    <source>
        <dbReference type="ARBA" id="ARBA00022989"/>
    </source>
</evidence>
<dbReference type="InterPro" id="IPR011009">
    <property type="entry name" value="Kinase-like_dom_sf"/>
</dbReference>
<dbReference type="FunFam" id="1.10.510.10:FF:000240">
    <property type="entry name" value="Lectin-domain containing receptor kinase A4.3"/>
    <property type="match status" value="1"/>
</dbReference>
<evidence type="ECO:0000256" key="17">
    <source>
        <dbReference type="SAM" id="Phobius"/>
    </source>
</evidence>
<keyword evidence="8 15" id="KW-0547">Nucleotide-binding</keyword>
<evidence type="ECO:0000256" key="1">
    <source>
        <dbReference type="ARBA" id="ARBA00004251"/>
    </source>
</evidence>
<keyword evidence="6 17" id="KW-0812">Transmembrane</keyword>
<comment type="similarity">
    <text evidence="2">In the N-terminal section; belongs to the leguminous lectin family.</text>
</comment>
<evidence type="ECO:0000256" key="16">
    <source>
        <dbReference type="SAM" id="MobiDB-lite"/>
    </source>
</evidence>
<dbReference type="AlphaFoldDB" id="Q75GA9"/>
<keyword evidence="12 17" id="KW-0472">Membrane</keyword>
<dbReference type="GO" id="GO:0004672">
    <property type="term" value="F:protein kinase activity"/>
    <property type="evidence" value="ECO:0007669"/>
    <property type="project" value="InterPro"/>
</dbReference>
<dbReference type="GO" id="GO:0005886">
    <property type="term" value="C:plasma membrane"/>
    <property type="evidence" value="ECO:0007669"/>
    <property type="project" value="UniProtKB-SubCell"/>
</dbReference>